<protein>
    <submittedName>
        <fullName evidence="2">Uncharacterized protein</fullName>
    </submittedName>
</protein>
<evidence type="ECO:0000313" key="2">
    <source>
        <dbReference type="EMBL" id="TBU21340.1"/>
    </source>
</evidence>
<dbReference type="AlphaFoldDB" id="A0A4Q9M3C9"/>
<sequence length="223" mass="24905">MIDLPPARHTWVVVWGKDDSAPEFHLFNLGSLDNLDDDDMLAVPWAHLLADAPFICIWRETETCWAGVETGLDSGLLPAPITLFAHPFASTLAGSGEAIAWLEHWRLEAGMWHHDDGASSSIKRRDLKRPLRDSEGRGYPKKARRSGTKRADSRGVSDDEPEFVEGPTTPRKPKLSQVHAEDPCMHVVDKQPEFVQGSSTPCKRQEACVTQVISREIIDLTYL</sequence>
<evidence type="ECO:0000256" key="1">
    <source>
        <dbReference type="SAM" id="MobiDB-lite"/>
    </source>
</evidence>
<dbReference type="Proteomes" id="UP000292957">
    <property type="component" value="Unassembled WGS sequence"/>
</dbReference>
<reference evidence="2" key="1">
    <citation type="submission" date="2019-01" db="EMBL/GenBank/DDBJ databases">
        <title>Draft genome sequences of three monokaryotic isolates of the white-rot basidiomycete fungus Dichomitus squalens.</title>
        <authorList>
            <consortium name="DOE Joint Genome Institute"/>
            <person name="Lopez S.C."/>
            <person name="Andreopoulos B."/>
            <person name="Pangilinan J."/>
            <person name="Lipzen A."/>
            <person name="Riley R."/>
            <person name="Ahrendt S."/>
            <person name="Ng V."/>
            <person name="Barry K."/>
            <person name="Daum C."/>
            <person name="Grigoriev I.V."/>
            <person name="Hilden K.S."/>
            <person name="Makela M.R."/>
            <person name="de Vries R.P."/>
        </authorList>
    </citation>
    <scope>NUCLEOTIDE SEQUENCE [LARGE SCALE GENOMIC DNA]</scope>
    <source>
        <strain evidence="2">OM18370.1</strain>
    </source>
</reference>
<feature type="compositionally biased region" description="Basic and acidic residues" evidence="1">
    <location>
        <begin position="128"/>
        <end position="138"/>
    </location>
</feature>
<feature type="region of interest" description="Disordered" evidence="1">
    <location>
        <begin position="116"/>
        <end position="177"/>
    </location>
</feature>
<name>A0A4Q9M3C9_9APHY</name>
<organism evidence="2">
    <name type="scientific">Dichomitus squalens</name>
    <dbReference type="NCBI Taxonomy" id="114155"/>
    <lineage>
        <taxon>Eukaryota</taxon>
        <taxon>Fungi</taxon>
        <taxon>Dikarya</taxon>
        <taxon>Basidiomycota</taxon>
        <taxon>Agaricomycotina</taxon>
        <taxon>Agaricomycetes</taxon>
        <taxon>Polyporales</taxon>
        <taxon>Polyporaceae</taxon>
        <taxon>Dichomitus</taxon>
    </lineage>
</organism>
<gene>
    <name evidence="2" type="ORF">BD311DRAFT_678623</name>
</gene>
<feature type="compositionally biased region" description="Basic residues" evidence="1">
    <location>
        <begin position="139"/>
        <end position="148"/>
    </location>
</feature>
<proteinExistence type="predicted"/>
<accession>A0A4Q9M3C9</accession>
<dbReference type="OrthoDB" id="2762565at2759"/>
<dbReference type="EMBL" id="ML143621">
    <property type="protein sequence ID" value="TBU21340.1"/>
    <property type="molecule type" value="Genomic_DNA"/>
</dbReference>